<name>A0AAV7HJ09_DENCH</name>
<dbReference type="Proteomes" id="UP000775213">
    <property type="component" value="Unassembled WGS sequence"/>
</dbReference>
<keyword evidence="1" id="KW-0812">Transmembrane</keyword>
<dbReference type="GO" id="GO:0009535">
    <property type="term" value="C:chloroplast thylakoid membrane"/>
    <property type="evidence" value="ECO:0007669"/>
    <property type="project" value="TreeGrafter"/>
</dbReference>
<dbReference type="PANTHER" id="PTHR37716:SF1">
    <property type="entry name" value="OS07G0568900 PROTEIN"/>
    <property type="match status" value="1"/>
</dbReference>
<protein>
    <submittedName>
        <fullName evidence="2">Uncharacterized protein</fullName>
    </submittedName>
</protein>
<accession>A0AAV7HJ09</accession>
<keyword evidence="3" id="KW-1185">Reference proteome</keyword>
<evidence type="ECO:0000313" key="3">
    <source>
        <dbReference type="Proteomes" id="UP000775213"/>
    </source>
</evidence>
<proteinExistence type="predicted"/>
<reference evidence="2 3" key="1">
    <citation type="journal article" date="2021" name="Hortic Res">
        <title>Chromosome-scale assembly of the Dendrobium chrysotoxum genome enhances the understanding of orchid evolution.</title>
        <authorList>
            <person name="Zhang Y."/>
            <person name="Zhang G.Q."/>
            <person name="Zhang D."/>
            <person name="Liu X.D."/>
            <person name="Xu X.Y."/>
            <person name="Sun W.H."/>
            <person name="Yu X."/>
            <person name="Zhu X."/>
            <person name="Wang Z.W."/>
            <person name="Zhao X."/>
            <person name="Zhong W.Y."/>
            <person name="Chen H."/>
            <person name="Yin W.L."/>
            <person name="Huang T."/>
            <person name="Niu S.C."/>
            <person name="Liu Z.J."/>
        </authorList>
    </citation>
    <scope>NUCLEOTIDE SEQUENCE [LARGE SCALE GENOMIC DNA]</scope>
    <source>
        <strain evidence="2">Lindl</strain>
    </source>
</reference>
<gene>
    <name evidence="2" type="ORF">IEQ34_004686</name>
</gene>
<keyword evidence="1" id="KW-0472">Membrane</keyword>
<dbReference type="PANTHER" id="PTHR37716">
    <property type="entry name" value="OS07G0568900 PROTEIN"/>
    <property type="match status" value="1"/>
</dbReference>
<evidence type="ECO:0000313" key="2">
    <source>
        <dbReference type="EMBL" id="KAH0467448.1"/>
    </source>
</evidence>
<keyword evidence="1" id="KW-1133">Transmembrane helix</keyword>
<evidence type="ECO:0000256" key="1">
    <source>
        <dbReference type="SAM" id="Phobius"/>
    </source>
</evidence>
<organism evidence="2 3">
    <name type="scientific">Dendrobium chrysotoxum</name>
    <name type="common">Orchid</name>
    <dbReference type="NCBI Taxonomy" id="161865"/>
    <lineage>
        <taxon>Eukaryota</taxon>
        <taxon>Viridiplantae</taxon>
        <taxon>Streptophyta</taxon>
        <taxon>Embryophyta</taxon>
        <taxon>Tracheophyta</taxon>
        <taxon>Spermatophyta</taxon>
        <taxon>Magnoliopsida</taxon>
        <taxon>Liliopsida</taxon>
        <taxon>Asparagales</taxon>
        <taxon>Orchidaceae</taxon>
        <taxon>Epidendroideae</taxon>
        <taxon>Malaxideae</taxon>
        <taxon>Dendrobiinae</taxon>
        <taxon>Dendrobium</taxon>
    </lineage>
</organism>
<dbReference type="EMBL" id="JAGFBR010000005">
    <property type="protein sequence ID" value="KAH0467448.1"/>
    <property type="molecule type" value="Genomic_DNA"/>
</dbReference>
<comment type="caution">
    <text evidence="2">The sequence shown here is derived from an EMBL/GenBank/DDBJ whole genome shotgun (WGS) entry which is preliminary data.</text>
</comment>
<sequence length="157" mass="17879">MLSVISFRLPWTRSVFSSDKRTVPYFSSLDRNPACRCPSALEKEDSQVEIDREKALEALEKLDQQLDSLAQKEVVPKKRPISSYPELDLNSDVRMSMRRREELPEISGSFLAYSAGFLIILTIVNNIIFNVYVKPSVDGREELPSTPQKVALSQRSE</sequence>
<dbReference type="AlphaFoldDB" id="A0AAV7HJ09"/>
<feature type="transmembrane region" description="Helical" evidence="1">
    <location>
        <begin position="110"/>
        <end position="133"/>
    </location>
</feature>